<feature type="transmembrane region" description="Helical" evidence="7">
    <location>
        <begin position="12"/>
        <end position="32"/>
    </location>
</feature>
<evidence type="ECO:0000256" key="3">
    <source>
        <dbReference type="ARBA" id="ARBA00022989"/>
    </source>
</evidence>
<dbReference type="Pfam" id="PF07686">
    <property type="entry name" value="V-set"/>
    <property type="match status" value="1"/>
</dbReference>
<dbReference type="Proteomes" id="UP000472276">
    <property type="component" value="Unassembled WGS sequence"/>
</dbReference>
<organism evidence="9 10">
    <name type="scientific">Oreochromis aureus</name>
    <name type="common">Israeli tilapia</name>
    <name type="synonym">Chromis aureus</name>
    <dbReference type="NCBI Taxonomy" id="47969"/>
    <lineage>
        <taxon>Eukaryota</taxon>
        <taxon>Metazoa</taxon>
        <taxon>Chordata</taxon>
        <taxon>Craniata</taxon>
        <taxon>Vertebrata</taxon>
        <taxon>Euteleostomi</taxon>
        <taxon>Actinopterygii</taxon>
        <taxon>Neopterygii</taxon>
        <taxon>Teleostei</taxon>
        <taxon>Neoteleostei</taxon>
        <taxon>Acanthomorphata</taxon>
        <taxon>Ovalentaria</taxon>
        <taxon>Cichlomorphae</taxon>
        <taxon>Cichliformes</taxon>
        <taxon>Cichlidae</taxon>
        <taxon>African cichlids</taxon>
        <taxon>Pseudocrenilabrinae</taxon>
        <taxon>Oreochromini</taxon>
        <taxon>Oreochromis</taxon>
    </lineage>
</organism>
<keyword evidence="2 7" id="KW-0812">Transmembrane</keyword>
<dbReference type="SUPFAM" id="SSF48726">
    <property type="entry name" value="Immunoglobulin"/>
    <property type="match status" value="1"/>
</dbReference>
<evidence type="ECO:0000256" key="7">
    <source>
        <dbReference type="SAM" id="Phobius"/>
    </source>
</evidence>
<dbReference type="InterPro" id="IPR051117">
    <property type="entry name" value="TRG_var/const_region"/>
</dbReference>
<dbReference type="PROSITE" id="PS50835">
    <property type="entry name" value="IG_LIKE"/>
    <property type="match status" value="1"/>
</dbReference>
<keyword evidence="4 7" id="KW-0472">Membrane</keyword>
<protein>
    <recommendedName>
        <fullName evidence="8">Ig-like domain-containing protein</fullName>
    </recommendedName>
</protein>
<dbReference type="InterPro" id="IPR007110">
    <property type="entry name" value="Ig-like_dom"/>
</dbReference>
<dbReference type="Gene3D" id="2.60.40.10">
    <property type="entry name" value="Immunoglobulins"/>
    <property type="match status" value="1"/>
</dbReference>
<reference evidence="9" key="3">
    <citation type="submission" date="2025-09" db="UniProtKB">
        <authorList>
            <consortium name="Ensembl"/>
        </authorList>
    </citation>
    <scope>IDENTIFICATION</scope>
</reference>
<reference evidence="10" key="1">
    <citation type="submission" date="2020-03" db="EMBL/GenBank/DDBJ databases">
        <title>Evolution of repeat sequences and sex chromosomes of tilapia species revealed by chromosome-level genomes.</title>
        <authorList>
            <person name="Xu L."/>
            <person name="Tao W."/>
            <person name="Wang D."/>
            <person name="Zhou Q."/>
        </authorList>
    </citation>
    <scope>NUCLEOTIDE SEQUENCE [LARGE SCALE GENOMIC DNA]</scope>
    <source>
        <strain evidence="10">Israel</strain>
    </source>
</reference>
<evidence type="ECO:0000256" key="6">
    <source>
        <dbReference type="ARBA" id="ARBA00023319"/>
    </source>
</evidence>
<dbReference type="PANTHER" id="PTHR19256">
    <property type="entry name" value="T-CELL RECEPTOR GAMMA CHAIN"/>
    <property type="match status" value="1"/>
</dbReference>
<dbReference type="Ensembl" id="ENSOABT00000065321.1">
    <property type="protein sequence ID" value="ENSOABP00000067659.1"/>
    <property type="gene ID" value="ENSOABG00000036222.1"/>
</dbReference>
<comment type="subcellular location">
    <subcellularLocation>
        <location evidence="1">Membrane</location>
    </subcellularLocation>
</comment>
<keyword evidence="6" id="KW-0393">Immunoglobulin domain</keyword>
<sequence>MFSLILNHYYSIIMFYICILINSFVIFSLRVGESVSFSCVTKRCDSGSYIRWYQKKEGETFRIILYIDWSGGRVSHYNHPQKNDFSALRTHSGCDLKIENVKLDHSATYYCKCWKTDSHSEK</sequence>
<evidence type="ECO:0000256" key="2">
    <source>
        <dbReference type="ARBA" id="ARBA00022692"/>
    </source>
</evidence>
<dbReference type="InterPro" id="IPR013783">
    <property type="entry name" value="Ig-like_fold"/>
</dbReference>
<evidence type="ECO:0000256" key="5">
    <source>
        <dbReference type="ARBA" id="ARBA00023170"/>
    </source>
</evidence>
<dbReference type="GO" id="GO:0016020">
    <property type="term" value="C:membrane"/>
    <property type="evidence" value="ECO:0007669"/>
    <property type="project" value="UniProtKB-SubCell"/>
</dbReference>
<dbReference type="InterPro" id="IPR036179">
    <property type="entry name" value="Ig-like_dom_sf"/>
</dbReference>
<proteinExistence type="predicted"/>
<keyword evidence="5" id="KW-0675">Receptor</keyword>
<keyword evidence="10" id="KW-1185">Reference proteome</keyword>
<evidence type="ECO:0000259" key="8">
    <source>
        <dbReference type="PROSITE" id="PS50835"/>
    </source>
</evidence>
<evidence type="ECO:0000256" key="4">
    <source>
        <dbReference type="ARBA" id="ARBA00023136"/>
    </source>
</evidence>
<accession>A0AAZ1XJ47</accession>
<dbReference type="InterPro" id="IPR013106">
    <property type="entry name" value="Ig_V-set"/>
</dbReference>
<dbReference type="AlphaFoldDB" id="A0AAZ1XJ47"/>
<keyword evidence="3 7" id="KW-1133">Transmembrane helix</keyword>
<name>A0AAZ1XJ47_OREAU</name>
<feature type="domain" description="Ig-like" evidence="8">
    <location>
        <begin position="32"/>
        <end position="122"/>
    </location>
</feature>
<evidence type="ECO:0000313" key="9">
    <source>
        <dbReference type="Ensembl" id="ENSOABP00000067659.1"/>
    </source>
</evidence>
<reference evidence="9" key="2">
    <citation type="submission" date="2025-08" db="UniProtKB">
        <authorList>
            <consortium name="Ensembl"/>
        </authorList>
    </citation>
    <scope>IDENTIFICATION</scope>
</reference>
<evidence type="ECO:0000313" key="10">
    <source>
        <dbReference type="Proteomes" id="UP000472276"/>
    </source>
</evidence>
<evidence type="ECO:0000256" key="1">
    <source>
        <dbReference type="ARBA" id="ARBA00004370"/>
    </source>
</evidence>
<dbReference type="PANTHER" id="PTHR19256:SF65">
    <property type="entry name" value="T CELL RECEPTOR GAMMA CONSTANT 1-RELATED"/>
    <property type="match status" value="1"/>
</dbReference>